<evidence type="ECO:0000313" key="7">
    <source>
        <dbReference type="EMBL" id="KAJ7726270.1"/>
    </source>
</evidence>
<keyword evidence="4 6" id="KW-0472">Membrane</keyword>
<feature type="region of interest" description="Disordered" evidence="5">
    <location>
        <begin position="232"/>
        <end position="270"/>
    </location>
</feature>
<dbReference type="AlphaFoldDB" id="A0AAD7MNZ9"/>
<organism evidence="7 8">
    <name type="scientific">Mycena maculata</name>
    <dbReference type="NCBI Taxonomy" id="230809"/>
    <lineage>
        <taxon>Eukaryota</taxon>
        <taxon>Fungi</taxon>
        <taxon>Dikarya</taxon>
        <taxon>Basidiomycota</taxon>
        <taxon>Agaricomycotina</taxon>
        <taxon>Agaricomycetes</taxon>
        <taxon>Agaricomycetidae</taxon>
        <taxon>Agaricales</taxon>
        <taxon>Marasmiineae</taxon>
        <taxon>Mycenaceae</taxon>
        <taxon>Mycena</taxon>
    </lineage>
</organism>
<feature type="transmembrane region" description="Helical" evidence="6">
    <location>
        <begin position="31"/>
        <end position="51"/>
    </location>
</feature>
<feature type="transmembrane region" description="Helical" evidence="6">
    <location>
        <begin position="95"/>
        <end position="118"/>
    </location>
</feature>
<comment type="caution">
    <text evidence="7">The sequence shown here is derived from an EMBL/GenBank/DDBJ whole genome shotgun (WGS) entry which is preliminary data.</text>
</comment>
<name>A0AAD7MNZ9_9AGAR</name>
<dbReference type="GO" id="GO:0016020">
    <property type="term" value="C:membrane"/>
    <property type="evidence" value="ECO:0007669"/>
    <property type="project" value="UniProtKB-SubCell"/>
</dbReference>
<evidence type="ECO:0000256" key="5">
    <source>
        <dbReference type="SAM" id="MobiDB-lite"/>
    </source>
</evidence>
<evidence type="ECO:0000256" key="4">
    <source>
        <dbReference type="ARBA" id="ARBA00023136"/>
    </source>
</evidence>
<keyword evidence="8" id="KW-1185">Reference proteome</keyword>
<dbReference type="Pfam" id="PF04479">
    <property type="entry name" value="RTA1"/>
    <property type="match status" value="1"/>
</dbReference>
<feature type="transmembrane region" description="Helical" evidence="6">
    <location>
        <begin position="172"/>
        <end position="190"/>
    </location>
</feature>
<dbReference type="PANTHER" id="PTHR31465">
    <property type="entry name" value="PROTEIN RTA1-RELATED"/>
    <property type="match status" value="1"/>
</dbReference>
<evidence type="ECO:0000256" key="2">
    <source>
        <dbReference type="ARBA" id="ARBA00022692"/>
    </source>
</evidence>
<accession>A0AAD7MNZ9</accession>
<evidence type="ECO:0000256" key="1">
    <source>
        <dbReference type="ARBA" id="ARBA00004141"/>
    </source>
</evidence>
<feature type="transmembrane region" description="Helical" evidence="6">
    <location>
        <begin position="210"/>
        <end position="228"/>
    </location>
</feature>
<protein>
    <submittedName>
        <fullName evidence="7">RTA1 like protein-domain-containing protein</fullName>
    </submittedName>
</protein>
<gene>
    <name evidence="7" type="ORF">DFH07DRAFT_871680</name>
</gene>
<dbReference type="Proteomes" id="UP001215280">
    <property type="component" value="Unassembled WGS sequence"/>
</dbReference>
<dbReference type="PANTHER" id="PTHR31465:SF15">
    <property type="entry name" value="LIPID TRANSPORTER ATNI-RELATED"/>
    <property type="match status" value="1"/>
</dbReference>
<comment type="subcellular location">
    <subcellularLocation>
        <location evidence="1">Membrane</location>
        <topology evidence="1">Multi-pass membrane protein</topology>
    </subcellularLocation>
</comment>
<reference evidence="7" key="1">
    <citation type="submission" date="2023-03" db="EMBL/GenBank/DDBJ databases">
        <title>Massive genome expansion in bonnet fungi (Mycena s.s.) driven by repeated elements and novel gene families across ecological guilds.</title>
        <authorList>
            <consortium name="Lawrence Berkeley National Laboratory"/>
            <person name="Harder C.B."/>
            <person name="Miyauchi S."/>
            <person name="Viragh M."/>
            <person name="Kuo A."/>
            <person name="Thoen E."/>
            <person name="Andreopoulos B."/>
            <person name="Lu D."/>
            <person name="Skrede I."/>
            <person name="Drula E."/>
            <person name="Henrissat B."/>
            <person name="Morin E."/>
            <person name="Kohler A."/>
            <person name="Barry K."/>
            <person name="LaButti K."/>
            <person name="Morin E."/>
            <person name="Salamov A."/>
            <person name="Lipzen A."/>
            <person name="Mereny Z."/>
            <person name="Hegedus B."/>
            <person name="Baldrian P."/>
            <person name="Stursova M."/>
            <person name="Weitz H."/>
            <person name="Taylor A."/>
            <person name="Grigoriev I.V."/>
            <person name="Nagy L.G."/>
            <person name="Martin F."/>
            <person name="Kauserud H."/>
        </authorList>
    </citation>
    <scope>NUCLEOTIDE SEQUENCE</scope>
    <source>
        <strain evidence="7">CBHHK188m</strain>
    </source>
</reference>
<sequence length="270" mass="30497">MYCPSFNLKSRRLGLTNLAHIIQAIHYRKRFCWVVIMAGTWETAGLIMRVLSVLHTTSAAYGTPSQLLILLAPLWINAFLYVVMSRFVYFSARRLSLCFVLFDITAFLMQATGGTMINPDNSAKTQMLGIHIYMGGIGLQQFFILGFIGLVIRFHYKMMLLGGSTEWKRPLYTTYATLGLITLRIIFRLIEFSSGLFSPITMSEAPFYTLDALPMFVTLVLWNISRAFDFPKKVKKSKKSKDEKDPNANVRDGSSTTHDGGRSSGESGRR</sequence>
<keyword evidence="3 6" id="KW-1133">Transmembrane helix</keyword>
<evidence type="ECO:0000256" key="6">
    <source>
        <dbReference type="SAM" id="Phobius"/>
    </source>
</evidence>
<feature type="transmembrane region" description="Helical" evidence="6">
    <location>
        <begin position="130"/>
        <end position="152"/>
    </location>
</feature>
<dbReference type="EMBL" id="JARJLG010000221">
    <property type="protein sequence ID" value="KAJ7726270.1"/>
    <property type="molecule type" value="Genomic_DNA"/>
</dbReference>
<proteinExistence type="predicted"/>
<feature type="transmembrane region" description="Helical" evidence="6">
    <location>
        <begin position="63"/>
        <end position="83"/>
    </location>
</feature>
<evidence type="ECO:0000256" key="3">
    <source>
        <dbReference type="ARBA" id="ARBA00022989"/>
    </source>
</evidence>
<keyword evidence="2 6" id="KW-0812">Transmembrane</keyword>
<evidence type="ECO:0000313" key="8">
    <source>
        <dbReference type="Proteomes" id="UP001215280"/>
    </source>
</evidence>
<dbReference type="InterPro" id="IPR007568">
    <property type="entry name" value="RTA1"/>
</dbReference>